<evidence type="ECO:0000256" key="2">
    <source>
        <dbReference type="ARBA" id="ARBA00004496"/>
    </source>
</evidence>
<keyword evidence="6" id="KW-0653">Protein transport</keyword>
<evidence type="ECO:0000313" key="11">
    <source>
        <dbReference type="Proteomes" id="UP000789739"/>
    </source>
</evidence>
<dbReference type="GO" id="GO:0005737">
    <property type="term" value="C:cytoplasm"/>
    <property type="evidence" value="ECO:0007669"/>
    <property type="project" value="UniProtKB-SubCell"/>
</dbReference>
<dbReference type="InterPro" id="IPR057947">
    <property type="entry name" value="TPR_XPO7/RBP17"/>
</dbReference>
<gene>
    <name evidence="10" type="ORF">PBRASI_LOCUS4487</name>
</gene>
<dbReference type="Pfam" id="PF25795">
    <property type="entry name" value="TPR_XPO7"/>
    <property type="match status" value="2"/>
</dbReference>
<dbReference type="GO" id="GO:0006611">
    <property type="term" value="P:protein export from nucleus"/>
    <property type="evidence" value="ECO:0007669"/>
    <property type="project" value="TreeGrafter"/>
</dbReference>
<dbReference type="OrthoDB" id="244158at2759"/>
<dbReference type="GO" id="GO:0005643">
    <property type="term" value="C:nuclear pore"/>
    <property type="evidence" value="ECO:0007669"/>
    <property type="project" value="TreeGrafter"/>
</dbReference>
<organism evidence="10 11">
    <name type="scientific">Paraglomus brasilianum</name>
    <dbReference type="NCBI Taxonomy" id="144538"/>
    <lineage>
        <taxon>Eukaryota</taxon>
        <taxon>Fungi</taxon>
        <taxon>Fungi incertae sedis</taxon>
        <taxon>Mucoromycota</taxon>
        <taxon>Glomeromycotina</taxon>
        <taxon>Glomeromycetes</taxon>
        <taxon>Paraglomerales</taxon>
        <taxon>Paraglomeraceae</taxon>
        <taxon>Paraglomus</taxon>
    </lineage>
</organism>
<dbReference type="EMBL" id="CAJVPI010000468">
    <property type="protein sequence ID" value="CAG8538921.1"/>
    <property type="molecule type" value="Genomic_DNA"/>
</dbReference>
<feature type="domain" description="Exportin-7/Ran-binding protein 17 TPR repeats" evidence="9">
    <location>
        <begin position="904"/>
        <end position="941"/>
    </location>
</feature>
<evidence type="ECO:0000313" key="10">
    <source>
        <dbReference type="EMBL" id="CAG8538921.1"/>
    </source>
</evidence>
<protein>
    <submittedName>
        <fullName evidence="10">1607_t:CDS:1</fullName>
    </submittedName>
</protein>
<reference evidence="10" key="1">
    <citation type="submission" date="2021-06" db="EMBL/GenBank/DDBJ databases">
        <authorList>
            <person name="Kallberg Y."/>
            <person name="Tangrot J."/>
            <person name="Rosling A."/>
        </authorList>
    </citation>
    <scope>NUCLEOTIDE SEQUENCE</scope>
    <source>
        <strain evidence="10">BR232B</strain>
    </source>
</reference>
<evidence type="ECO:0000256" key="7">
    <source>
        <dbReference type="ARBA" id="ARBA00023242"/>
    </source>
</evidence>
<dbReference type="Proteomes" id="UP000789739">
    <property type="component" value="Unassembled WGS sequence"/>
</dbReference>
<keyword evidence="5" id="KW-0963">Cytoplasm</keyword>
<comment type="similarity">
    <text evidence="3">Belongs to the exportin family.</text>
</comment>
<comment type="subcellular location">
    <subcellularLocation>
        <location evidence="2">Cytoplasm</location>
    </subcellularLocation>
    <subcellularLocation>
        <location evidence="1">Nucleus</location>
    </subcellularLocation>
</comment>
<dbReference type="InterPro" id="IPR016024">
    <property type="entry name" value="ARM-type_fold"/>
</dbReference>
<dbReference type="PANTHER" id="PTHR12596:SF2">
    <property type="entry name" value="EXPORTIN-7 ISOFORM X1"/>
    <property type="match status" value="1"/>
</dbReference>
<keyword evidence="7" id="KW-0539">Nucleus</keyword>
<name>A0A9N9FK93_9GLOM</name>
<evidence type="ECO:0000256" key="4">
    <source>
        <dbReference type="ARBA" id="ARBA00022448"/>
    </source>
</evidence>
<dbReference type="PANTHER" id="PTHR12596">
    <property type="entry name" value="EXPORTIN 4,7-RELATED"/>
    <property type="match status" value="1"/>
</dbReference>
<dbReference type="InterPro" id="IPR044189">
    <property type="entry name" value="XPO4/7-like"/>
</dbReference>
<evidence type="ECO:0000256" key="5">
    <source>
        <dbReference type="ARBA" id="ARBA00022490"/>
    </source>
</evidence>
<evidence type="ECO:0000256" key="3">
    <source>
        <dbReference type="ARBA" id="ARBA00009466"/>
    </source>
</evidence>
<feature type="domain" description="Exportin-7/Ran-binding protein 17 TPR repeats" evidence="9">
    <location>
        <begin position="671"/>
        <end position="882"/>
    </location>
</feature>
<accession>A0A9N9FK93</accession>
<comment type="caution">
    <text evidence="10">The sequence shown here is derived from an EMBL/GenBank/DDBJ whole genome shotgun (WGS) entry which is preliminary data.</text>
</comment>
<sequence length="1282" mass="147539">TYLKTMTESYIGNNAVLEYFETHDRKTWNYEHFLNELKEIIINSPPYTEDWGGLDGTWYNRYIYHAKDKDNKRRKMKSFFQDIILEREKRNAGKNYVIEGVKILNEARFSSSDEVISTINKQHLQIEKVNNEPPRTPEHQIYQSQQNQRRTRTGRKVDDSYELALSEEEDDYNKDNVENNNNDMASDVESFDEGKMSPCEIALKTCKQKRTKRNEPEIDNGTDSLYITGFMNASLDQNLHYLETLCQEVYNPKSQEERENAEKLLDYAFPTFSDSSSASASNGDTSPILANPLGVHIHTPAESSAYCQWLLKNSASPYAQMFASGRLKALVMDHFSMFTIQQKLDLSTNPDHQPFVISSLAQLFAAITRAGWSEGDEFRLVTNDLSNFLQATVDHKIVGLQILSIVVSDINQASIAGRNINKLRKTAVSFRDQQLLKIFQLGMANLRQILHREVPYTKSNQDSRIKEACLTLLRNCLAFDFIGTIPDESGEDIGSIQVPMSWRQTVEEPTFLQTLFDCYKQFQPPQSSQVMEVLVQVSSIRRSLFNEDERSKFLFTLMQGTSEILLTSIGLENVNNYHEFCRLLSRFRSTHQCNEITEKPGYGEWLDLVANFSVKGFQAWQWAPNSVQYLLTFWSKMLSSTGVSNSTTSRLERIAPQLMRAYVASRIDSVNVDGAIDDLLDNEDAQLTEFELLATIARYKYDDCSTVIMETFDPIASTYQNLMTQASTGVGNSSSSSAMEVVQTKFAWLVYMIGGLVGGRQTYISSEEQDYIDGELSCKVLQLMNVNQSWNAPNVGHFGCEKLELSFVYFFGTFRKSYIGDNSHKVSKVFGKLSENFAIHDQTTLLNVIVQKLATNLKIWANSPQIILRSINLLNDFAAGYLEDSSHHSRVVALRVNFYLHSRARSYSSVRLLRKLETVQYIIQNHSIKSFPFLGVPENFRNRMKYYAALSKILFADENPELDFDEFIKPWDETLRSLETFNTLREFRQPVVKDTLMGVLYDLRGFLSALQGRKQFTLFFDWFYPNHSEVMLHALEAWADDRLAIGILKFYLEFVNNKAQRLNFEVSSPNGILIFREASKVINAYGRQTLARPSLGSDKYADKYKGITVCFLMLTRCFGGRYVNFGVFELYGDKALEVALSTMFELILSIPFEDLMKPKQHWLLVYLSQYPHILPFMLAANFGMVLFEDRQNQWSLSRPLLGLILLNREYFFEYTKLILQLQLPERRETLTKALTALMEDFEWNLTSKNRDRFTQNLCQFKRELSTQNVVLVQPPSDNKSIM</sequence>
<dbReference type="GO" id="GO:0005049">
    <property type="term" value="F:nuclear export signal receptor activity"/>
    <property type="evidence" value="ECO:0007669"/>
    <property type="project" value="InterPro"/>
</dbReference>
<evidence type="ECO:0000256" key="8">
    <source>
        <dbReference type="SAM" id="MobiDB-lite"/>
    </source>
</evidence>
<keyword evidence="11" id="KW-1185">Reference proteome</keyword>
<proteinExistence type="inferred from homology"/>
<dbReference type="SUPFAM" id="SSF48371">
    <property type="entry name" value="ARM repeat"/>
    <property type="match status" value="1"/>
</dbReference>
<feature type="non-terminal residue" evidence="10">
    <location>
        <position position="1282"/>
    </location>
</feature>
<evidence type="ECO:0000256" key="1">
    <source>
        <dbReference type="ARBA" id="ARBA00004123"/>
    </source>
</evidence>
<evidence type="ECO:0000256" key="6">
    <source>
        <dbReference type="ARBA" id="ARBA00022927"/>
    </source>
</evidence>
<dbReference type="InterPro" id="IPR011989">
    <property type="entry name" value="ARM-like"/>
</dbReference>
<keyword evidence="4" id="KW-0813">Transport</keyword>
<dbReference type="Gene3D" id="1.25.10.10">
    <property type="entry name" value="Leucine-rich Repeat Variant"/>
    <property type="match status" value="1"/>
</dbReference>
<evidence type="ECO:0000259" key="9">
    <source>
        <dbReference type="Pfam" id="PF25795"/>
    </source>
</evidence>
<feature type="region of interest" description="Disordered" evidence="8">
    <location>
        <begin position="131"/>
        <end position="193"/>
    </location>
</feature>